<organism evidence="2 3">
    <name type="scientific">Micromonospora chaiyaphumensis</name>
    <dbReference type="NCBI Taxonomy" id="307119"/>
    <lineage>
        <taxon>Bacteria</taxon>
        <taxon>Bacillati</taxon>
        <taxon>Actinomycetota</taxon>
        <taxon>Actinomycetes</taxon>
        <taxon>Micromonosporales</taxon>
        <taxon>Micromonosporaceae</taxon>
        <taxon>Micromonospora</taxon>
    </lineage>
</organism>
<dbReference type="RefSeq" id="WP_091259065.1">
    <property type="nucleotide sequence ID" value="NZ_FMCS01000001.1"/>
</dbReference>
<proteinExistence type="predicted"/>
<dbReference type="AlphaFoldDB" id="A0A1C4UL79"/>
<feature type="compositionally biased region" description="Basic and acidic residues" evidence="1">
    <location>
        <begin position="73"/>
        <end position="85"/>
    </location>
</feature>
<name>A0A1C4UL79_9ACTN</name>
<sequence length="92" mass="10204">MLEPTRFRSSQDAVLPDDVTDPLLWRAAYDVAVAHQPDATGRCPSLLCAGRNAPCEPMVNARRAMRLARGGARRAEFRETPGRSARDRRRAA</sequence>
<dbReference type="Proteomes" id="UP000199629">
    <property type="component" value="Unassembled WGS sequence"/>
</dbReference>
<feature type="region of interest" description="Disordered" evidence="1">
    <location>
        <begin position="69"/>
        <end position="92"/>
    </location>
</feature>
<accession>A0A1C4UL79</accession>
<gene>
    <name evidence="2" type="ORF">GA0070214_101804</name>
</gene>
<protein>
    <submittedName>
        <fullName evidence="2">Uncharacterized protein</fullName>
    </submittedName>
</protein>
<evidence type="ECO:0000313" key="2">
    <source>
        <dbReference type="EMBL" id="SCE72425.1"/>
    </source>
</evidence>
<dbReference type="EMBL" id="FMCS01000001">
    <property type="protein sequence ID" value="SCE72425.1"/>
    <property type="molecule type" value="Genomic_DNA"/>
</dbReference>
<evidence type="ECO:0000256" key="1">
    <source>
        <dbReference type="SAM" id="MobiDB-lite"/>
    </source>
</evidence>
<evidence type="ECO:0000313" key="3">
    <source>
        <dbReference type="Proteomes" id="UP000199629"/>
    </source>
</evidence>
<reference evidence="3" key="1">
    <citation type="submission" date="2016-06" db="EMBL/GenBank/DDBJ databases">
        <authorList>
            <person name="Varghese N."/>
            <person name="Submissions Spin"/>
        </authorList>
    </citation>
    <scope>NUCLEOTIDE SEQUENCE [LARGE SCALE GENOMIC DNA]</scope>
    <source>
        <strain evidence="3">DSM 45246</strain>
    </source>
</reference>
<keyword evidence="3" id="KW-1185">Reference proteome</keyword>